<feature type="chain" id="PRO_5022684669" evidence="14">
    <location>
        <begin position="21"/>
        <end position="918"/>
    </location>
</feature>
<keyword evidence="17" id="KW-0675">Receptor</keyword>
<keyword evidence="7" id="KW-0406">Ion transport</keyword>
<protein>
    <submittedName>
        <fullName evidence="17">TonB-dependent receptor</fullName>
    </submittedName>
</protein>
<keyword evidence="4" id="KW-0410">Iron transport</keyword>
<evidence type="ECO:0000313" key="18">
    <source>
        <dbReference type="Proteomes" id="UP000321249"/>
    </source>
</evidence>
<feature type="domain" description="TonB-dependent receptor plug" evidence="16">
    <location>
        <begin position="58"/>
        <end position="165"/>
    </location>
</feature>
<dbReference type="SUPFAM" id="SSF56935">
    <property type="entry name" value="Porins"/>
    <property type="match status" value="1"/>
</dbReference>
<evidence type="ECO:0000256" key="2">
    <source>
        <dbReference type="ARBA" id="ARBA00022448"/>
    </source>
</evidence>
<dbReference type="Pfam" id="PF00593">
    <property type="entry name" value="TonB_dep_Rec_b-barrel"/>
    <property type="match status" value="1"/>
</dbReference>
<keyword evidence="8 12" id="KW-0798">TonB box</keyword>
<evidence type="ECO:0000256" key="8">
    <source>
        <dbReference type="ARBA" id="ARBA00023077"/>
    </source>
</evidence>
<dbReference type="EMBL" id="VOQQ01000001">
    <property type="protein sequence ID" value="TXC63315.1"/>
    <property type="molecule type" value="Genomic_DNA"/>
</dbReference>
<dbReference type="Proteomes" id="UP000321249">
    <property type="component" value="Unassembled WGS sequence"/>
</dbReference>
<evidence type="ECO:0000259" key="16">
    <source>
        <dbReference type="Pfam" id="PF07715"/>
    </source>
</evidence>
<keyword evidence="9 11" id="KW-0472">Membrane</keyword>
<dbReference type="PANTHER" id="PTHR32552">
    <property type="entry name" value="FERRICHROME IRON RECEPTOR-RELATED"/>
    <property type="match status" value="1"/>
</dbReference>
<keyword evidence="3 11" id="KW-1134">Transmembrane beta strand</keyword>
<dbReference type="InterPro" id="IPR000531">
    <property type="entry name" value="Beta-barrel_TonB"/>
</dbReference>
<dbReference type="PANTHER" id="PTHR32552:SF81">
    <property type="entry name" value="TONB-DEPENDENT OUTER MEMBRANE RECEPTOR"/>
    <property type="match status" value="1"/>
</dbReference>
<proteinExistence type="inferred from homology"/>
<dbReference type="InterPro" id="IPR039426">
    <property type="entry name" value="TonB-dep_rcpt-like"/>
</dbReference>
<gene>
    <name evidence="17" type="ORF">FRZ32_06350</name>
</gene>
<evidence type="ECO:0000256" key="13">
    <source>
        <dbReference type="SAM" id="MobiDB-lite"/>
    </source>
</evidence>
<evidence type="ECO:0000259" key="15">
    <source>
        <dbReference type="Pfam" id="PF00593"/>
    </source>
</evidence>
<accession>A0A5C6TTV8</accession>
<keyword evidence="10 11" id="KW-0998">Cell outer membrane</keyword>
<organism evidence="17 18">
    <name type="scientific">Allosphingosinicella ginsenosidimutans</name>
    <dbReference type="NCBI Taxonomy" id="1176539"/>
    <lineage>
        <taxon>Bacteria</taxon>
        <taxon>Pseudomonadati</taxon>
        <taxon>Pseudomonadota</taxon>
        <taxon>Alphaproteobacteria</taxon>
        <taxon>Sphingomonadales</taxon>
        <taxon>Sphingomonadaceae</taxon>
        <taxon>Allosphingosinicella</taxon>
    </lineage>
</organism>
<dbReference type="CDD" id="cd01347">
    <property type="entry name" value="ligand_gated_channel"/>
    <property type="match status" value="1"/>
</dbReference>
<dbReference type="RefSeq" id="WP_147042725.1">
    <property type="nucleotide sequence ID" value="NZ_BAABIR010000006.1"/>
</dbReference>
<keyword evidence="18" id="KW-1185">Reference proteome</keyword>
<dbReference type="Gene3D" id="2.40.170.20">
    <property type="entry name" value="TonB-dependent receptor, beta-barrel domain"/>
    <property type="match status" value="2"/>
</dbReference>
<dbReference type="AlphaFoldDB" id="A0A5C6TTV8"/>
<keyword evidence="5 11" id="KW-0812">Transmembrane</keyword>
<dbReference type="GO" id="GO:0006826">
    <property type="term" value="P:iron ion transport"/>
    <property type="evidence" value="ECO:0007669"/>
    <property type="project" value="UniProtKB-KW"/>
</dbReference>
<comment type="caution">
    <text evidence="17">The sequence shown here is derived from an EMBL/GenBank/DDBJ whole genome shotgun (WGS) entry which is preliminary data.</text>
</comment>
<evidence type="ECO:0000256" key="10">
    <source>
        <dbReference type="ARBA" id="ARBA00023237"/>
    </source>
</evidence>
<dbReference type="InterPro" id="IPR036942">
    <property type="entry name" value="Beta-barrel_TonB_sf"/>
</dbReference>
<name>A0A5C6TTV8_9SPHN</name>
<dbReference type="Pfam" id="PF07715">
    <property type="entry name" value="Plug"/>
    <property type="match status" value="1"/>
</dbReference>
<keyword evidence="2 11" id="KW-0813">Transport</keyword>
<feature type="signal peptide" evidence="14">
    <location>
        <begin position="1"/>
        <end position="20"/>
    </location>
</feature>
<evidence type="ECO:0000256" key="14">
    <source>
        <dbReference type="SAM" id="SignalP"/>
    </source>
</evidence>
<comment type="similarity">
    <text evidence="11 12">Belongs to the TonB-dependent receptor family.</text>
</comment>
<evidence type="ECO:0000256" key="5">
    <source>
        <dbReference type="ARBA" id="ARBA00022692"/>
    </source>
</evidence>
<dbReference type="InterPro" id="IPR012910">
    <property type="entry name" value="Plug_dom"/>
</dbReference>
<comment type="subcellular location">
    <subcellularLocation>
        <location evidence="1 11">Cell outer membrane</location>
        <topology evidence="1 11">Multi-pass membrane protein</topology>
    </subcellularLocation>
</comment>
<evidence type="ECO:0000256" key="4">
    <source>
        <dbReference type="ARBA" id="ARBA00022496"/>
    </source>
</evidence>
<evidence type="ECO:0000256" key="9">
    <source>
        <dbReference type="ARBA" id="ARBA00023136"/>
    </source>
</evidence>
<dbReference type="PROSITE" id="PS52016">
    <property type="entry name" value="TONB_DEPENDENT_REC_3"/>
    <property type="match status" value="1"/>
</dbReference>
<keyword evidence="14" id="KW-0732">Signal</keyword>
<evidence type="ECO:0000256" key="6">
    <source>
        <dbReference type="ARBA" id="ARBA00023004"/>
    </source>
</evidence>
<evidence type="ECO:0000256" key="3">
    <source>
        <dbReference type="ARBA" id="ARBA00022452"/>
    </source>
</evidence>
<feature type="region of interest" description="Disordered" evidence="13">
    <location>
        <begin position="22"/>
        <end position="41"/>
    </location>
</feature>
<evidence type="ECO:0000256" key="7">
    <source>
        <dbReference type="ARBA" id="ARBA00023065"/>
    </source>
</evidence>
<dbReference type="OrthoDB" id="9760333at2"/>
<keyword evidence="6" id="KW-0408">Iron</keyword>
<evidence type="ECO:0000313" key="17">
    <source>
        <dbReference type="EMBL" id="TXC63315.1"/>
    </source>
</evidence>
<evidence type="ECO:0000256" key="11">
    <source>
        <dbReference type="PROSITE-ProRule" id="PRU01360"/>
    </source>
</evidence>
<evidence type="ECO:0000256" key="12">
    <source>
        <dbReference type="RuleBase" id="RU003357"/>
    </source>
</evidence>
<sequence>MKSFWLLSAGIVALASPAHAQDQGSDQAQSRTNAEAAQASENDGQTIIVTAQGRRQILQDVPIAVSAVGAEQLQNSGANDIRQLNQLAPSLLVSSTGSEANGSARIRGIGTVGDNPGLESSVAVFIDGVYRSRSGIGLNELGEIDHVEVLRGPQGTLFGRNASAGLINIITRRPDFDFGGSAELTYGNYNYVRAAAGVTGPISEALAFRLDGVYVRRDGFYDVVNAAGGTEGDVNDRNRFFTRGQLLYQPDDRLSIRLIGDYTRRNESCCGAVVIEAREAFDPTPGVPGDAQYAASNRIVDLLQRFGGIFPSLGDPYNRDIAVTPGTTYRNVTTDWGVSAQIDYDFGNANLTSITAYRGYKSGGAGDVDYTNVDLLRRDDDGNSYRRFRTFTQEVRLQGRAGFLDWLVGGYFARESLEVSDNLKFGAQYGEFAACRAIQGSGLAPTPAALLDPTAPGCMTPTLRAVLGGQFGAAAPLLLASLDRLSTVNNVGDVSSLYDQRSTNWALFTHDIFHITDTVSLTVGLRYTHERKSFVGDFNNNNTICPAQQAAIGPLLANPALAATVAGILTLSCVGNSSALLNGLDLRDSFSEGEWTGTGVLSWQLDPRSLIYASYSRGYKAGGYNLDRSDLGPAYLPRSNADAANLRFAPEIVNAFEVGLKLSRRNLTFNLALFRENFRDFQLNTFNGTVFIVQNIQSCSTDLGGADQDLSAATGGCAPGDTRAGVTSTGIEMEASFRPAPDLNITAGYTYANTRYRHNLVGSSQGEPLDPALFLLPGSNLSNAPKHVVTTSLAWTPRLGSSGLTGLFYVDGRLTSDYNTGSDLFPEKEQDSYAVVNARLGIRGRNERWSIELWAQNLFNQHYQQVAFNAPLQSSGPNNGTIAQVRQFGAPAAAISDGIFDSYLAEPRTFGVTGRFRF</sequence>
<dbReference type="GO" id="GO:0009279">
    <property type="term" value="C:cell outer membrane"/>
    <property type="evidence" value="ECO:0007669"/>
    <property type="project" value="UniProtKB-SubCell"/>
</dbReference>
<reference evidence="17 18" key="1">
    <citation type="journal article" date="2015" name="J. Microbiol.">
        <title>Sphingosinicella ginsenosidimutans sp. nov., with ginsenoside converting activity.</title>
        <authorList>
            <person name="Kim J.K."/>
            <person name="Kang M.S."/>
            <person name="Park S.C."/>
            <person name="Kim K.M."/>
            <person name="Choi K."/>
            <person name="Yoon M.H."/>
            <person name="Im W.T."/>
        </authorList>
    </citation>
    <scope>NUCLEOTIDE SEQUENCE [LARGE SCALE GENOMIC DNA]</scope>
    <source>
        <strain evidence="17 18">BS-11</strain>
    </source>
</reference>
<evidence type="ECO:0000256" key="1">
    <source>
        <dbReference type="ARBA" id="ARBA00004571"/>
    </source>
</evidence>
<feature type="domain" description="TonB-dependent receptor-like beta-barrel" evidence="15">
    <location>
        <begin position="317"/>
        <end position="858"/>
    </location>
</feature>